<dbReference type="AlphaFoldDB" id="A0A1J1I3X8"/>
<dbReference type="OrthoDB" id="6022711at2759"/>
<dbReference type="PANTHER" id="PTHR11324">
    <property type="entry name" value="IL16-RELATED"/>
    <property type="match status" value="1"/>
</dbReference>
<sequence length="675" mass="75865">MKFHSVSDYRKHIKALIFTPYDQSQPLSWSKKLTKSTENCYNIQEGRIVERGLKGRYISPIRIKNKHNSSTRSTSPAGQSITSIKTISTSTPTHQLPHSEYFSASQTLNWRILQRDKLATCNFDGGRREDDQQSTERLFDEDRGRLRSVRSEFSRNVGGYSVPYREKRNPLNSTRLSCYKPLSPDKKFDTLKNYKSVDDFLSLDKIDSSDMNHLDDAIVSMPFIASSKDLKVNNKSRSELIIETAETPKTNLQDSISMHKLKKHGITNKLRTMSGKTQKLFSKFYSNSNLKSNSSSSSDVCHDFILQRPNKEPTNVISSRRSLSYGTLPGSNEFTVKKLETEDGDSGILVNESGASSMVETDSSADDKTEIEQIKPLLFENLKSSASTLRNESEPETTDENRINIQSDNKLYDLSSCRFSNSTDQILSTNSPSKFLTKRFRNRSVDDLNEKMSENVPKRNSIVSEIVAMIEKNETKFNTMKNPRRLKSPTTTSPDTSATKFCAINSLNLCDDEKLKLKSAQSKDKICDENETANRINFDESLATLPSTPNFCTLPRRTKTSPNCLFLTVTLEKGPGKKSLGFTIVGGADSPRGALGIFIKSIMPNGQAIESGLLRAGDEILAVNGQVCHDLTHQNAVRMFKSVRSGEIVLNICRRKGNVCVVNQKQMNKKLQMFN</sequence>
<keyword evidence="3" id="KW-1185">Reference proteome</keyword>
<dbReference type="InterPro" id="IPR001478">
    <property type="entry name" value="PDZ"/>
</dbReference>
<reference evidence="2 3" key="1">
    <citation type="submission" date="2015-04" db="EMBL/GenBank/DDBJ databases">
        <authorList>
            <person name="Syromyatnikov M.Y."/>
            <person name="Popov V.N."/>
        </authorList>
    </citation>
    <scope>NUCLEOTIDE SEQUENCE [LARGE SCALE GENOMIC DNA]</scope>
</reference>
<dbReference type="EMBL" id="CVRI01000038">
    <property type="protein sequence ID" value="CRK94450.1"/>
    <property type="molecule type" value="Genomic_DNA"/>
</dbReference>
<dbReference type="CDD" id="cd06759">
    <property type="entry name" value="PDZ3_PDZD2-PDZ1_hPro-IL-16-like"/>
    <property type="match status" value="1"/>
</dbReference>
<name>A0A1J1I3X8_9DIPT</name>
<dbReference type="InterPro" id="IPR036034">
    <property type="entry name" value="PDZ_sf"/>
</dbReference>
<proteinExistence type="predicted"/>
<evidence type="ECO:0000313" key="2">
    <source>
        <dbReference type="EMBL" id="CRK94450.1"/>
    </source>
</evidence>
<dbReference type="PROSITE" id="PS50106">
    <property type="entry name" value="PDZ"/>
    <property type="match status" value="1"/>
</dbReference>
<dbReference type="Pfam" id="PF00595">
    <property type="entry name" value="PDZ"/>
    <property type="match status" value="1"/>
</dbReference>
<dbReference type="PANTHER" id="PTHR11324:SF16">
    <property type="entry name" value="PDZ DOMAIN-CONTAINING PROTEIN 2"/>
    <property type="match status" value="1"/>
</dbReference>
<dbReference type="Proteomes" id="UP000183832">
    <property type="component" value="Unassembled WGS sequence"/>
</dbReference>
<protein>
    <submittedName>
        <fullName evidence="2">CLUMA_CG007957, isoform A</fullName>
    </submittedName>
</protein>
<dbReference type="SUPFAM" id="SSF50156">
    <property type="entry name" value="PDZ domain-like"/>
    <property type="match status" value="1"/>
</dbReference>
<feature type="domain" description="PDZ" evidence="1">
    <location>
        <begin position="568"/>
        <end position="642"/>
    </location>
</feature>
<dbReference type="STRING" id="568069.A0A1J1I3X8"/>
<organism evidence="2 3">
    <name type="scientific">Clunio marinus</name>
    <dbReference type="NCBI Taxonomy" id="568069"/>
    <lineage>
        <taxon>Eukaryota</taxon>
        <taxon>Metazoa</taxon>
        <taxon>Ecdysozoa</taxon>
        <taxon>Arthropoda</taxon>
        <taxon>Hexapoda</taxon>
        <taxon>Insecta</taxon>
        <taxon>Pterygota</taxon>
        <taxon>Neoptera</taxon>
        <taxon>Endopterygota</taxon>
        <taxon>Diptera</taxon>
        <taxon>Nematocera</taxon>
        <taxon>Chironomoidea</taxon>
        <taxon>Chironomidae</taxon>
        <taxon>Clunio</taxon>
    </lineage>
</organism>
<dbReference type="Gene3D" id="2.30.42.10">
    <property type="match status" value="1"/>
</dbReference>
<accession>A0A1J1I3X8</accession>
<dbReference type="SMART" id="SM00228">
    <property type="entry name" value="PDZ"/>
    <property type="match status" value="1"/>
</dbReference>
<evidence type="ECO:0000313" key="3">
    <source>
        <dbReference type="Proteomes" id="UP000183832"/>
    </source>
</evidence>
<gene>
    <name evidence="2" type="ORF">CLUMA_CG007957</name>
</gene>
<evidence type="ECO:0000259" key="1">
    <source>
        <dbReference type="PROSITE" id="PS50106"/>
    </source>
</evidence>